<dbReference type="GeneID" id="110240233"/>
<evidence type="ECO:0000313" key="4">
    <source>
        <dbReference type="EnsemblMetazoa" id="XP_028515212.1"/>
    </source>
</evidence>
<evidence type="ECO:0000256" key="1">
    <source>
        <dbReference type="SAM" id="Phobius"/>
    </source>
</evidence>
<dbReference type="SUPFAM" id="SSF57302">
    <property type="entry name" value="Snake toxin-like"/>
    <property type="match status" value="1"/>
</dbReference>
<dbReference type="Proteomes" id="UP000887567">
    <property type="component" value="Unplaced"/>
</dbReference>
<accession>A0A913YL48</accession>
<keyword evidence="1" id="KW-0472">Membrane</keyword>
<dbReference type="InterPro" id="IPR035076">
    <property type="entry name" value="Toxin/TOLIP"/>
</dbReference>
<keyword evidence="5" id="KW-1185">Reference proteome</keyword>
<feature type="signal peptide" evidence="2">
    <location>
        <begin position="1"/>
        <end position="22"/>
    </location>
</feature>
<dbReference type="InterPro" id="IPR045860">
    <property type="entry name" value="Snake_toxin-like_sf"/>
</dbReference>
<dbReference type="KEGG" id="epa:110240233"/>
<keyword evidence="1" id="KW-1133">Transmembrane helix</keyword>
<dbReference type="Gene3D" id="2.10.60.10">
    <property type="entry name" value="CD59"/>
    <property type="match status" value="1"/>
</dbReference>
<organism evidence="4 5">
    <name type="scientific">Exaiptasia diaphana</name>
    <name type="common">Tropical sea anemone</name>
    <name type="synonym">Aiptasia pulchella</name>
    <dbReference type="NCBI Taxonomy" id="2652724"/>
    <lineage>
        <taxon>Eukaryota</taxon>
        <taxon>Metazoa</taxon>
        <taxon>Cnidaria</taxon>
        <taxon>Anthozoa</taxon>
        <taxon>Hexacorallia</taxon>
        <taxon>Actiniaria</taxon>
        <taxon>Aiptasiidae</taxon>
        <taxon>Exaiptasia</taxon>
    </lineage>
</organism>
<sequence>MKPVVVIAAACLLLALLQPVVSIKCYVCQSTSESSCKGKEMSCDASSDRCSKVVGKNKKGVGKACASELGCTLAKTACDKLGCDYFGCCKGDLCNASCGLKSMSVLIALAMMIAFARHYLM</sequence>
<dbReference type="RefSeq" id="XP_028515212.1">
    <property type="nucleotide sequence ID" value="XM_028659411.1"/>
</dbReference>
<feature type="domain" description="Snake toxin/toxin-like" evidence="3">
    <location>
        <begin position="24"/>
        <end position="95"/>
    </location>
</feature>
<proteinExistence type="predicted"/>
<feature type="chain" id="PRO_5038093509" description="Snake toxin/toxin-like domain-containing protein" evidence="2">
    <location>
        <begin position="23"/>
        <end position="121"/>
    </location>
</feature>
<reference evidence="4" key="1">
    <citation type="submission" date="2022-11" db="UniProtKB">
        <authorList>
            <consortium name="EnsemblMetazoa"/>
        </authorList>
    </citation>
    <scope>IDENTIFICATION</scope>
</reference>
<feature type="transmembrane region" description="Helical" evidence="1">
    <location>
        <begin position="103"/>
        <end position="120"/>
    </location>
</feature>
<keyword evidence="2" id="KW-0732">Signal</keyword>
<dbReference type="Pfam" id="PF00087">
    <property type="entry name" value="Toxin_TOLIP"/>
    <property type="match status" value="1"/>
</dbReference>
<dbReference type="AlphaFoldDB" id="A0A913YL48"/>
<evidence type="ECO:0000313" key="5">
    <source>
        <dbReference type="Proteomes" id="UP000887567"/>
    </source>
</evidence>
<protein>
    <recommendedName>
        <fullName evidence="3">Snake toxin/toxin-like domain-containing protein</fullName>
    </recommendedName>
</protein>
<evidence type="ECO:0000256" key="2">
    <source>
        <dbReference type="SAM" id="SignalP"/>
    </source>
</evidence>
<dbReference type="OrthoDB" id="6420171at2759"/>
<evidence type="ECO:0000259" key="3">
    <source>
        <dbReference type="Pfam" id="PF00087"/>
    </source>
</evidence>
<name>A0A913YL48_EXADI</name>
<dbReference type="EnsemblMetazoa" id="XM_028659411.1">
    <property type="protein sequence ID" value="XP_028515212.1"/>
    <property type="gene ID" value="LOC110240233"/>
</dbReference>
<keyword evidence="1" id="KW-0812">Transmembrane</keyword>
<dbReference type="CDD" id="cd23553">
    <property type="entry name" value="TFP_LU_ECD_Ly6PGE"/>
    <property type="match status" value="1"/>
</dbReference>